<dbReference type="InterPro" id="IPR013783">
    <property type="entry name" value="Ig-like_fold"/>
</dbReference>
<dbReference type="InterPro" id="IPR029787">
    <property type="entry name" value="Nucleotide_cyclase"/>
</dbReference>
<accession>A0ABW3LTF4</accession>
<dbReference type="EC" id="2.7.7.65" evidence="1"/>
<keyword evidence="2" id="KW-0175">Coiled coil</keyword>
<dbReference type="GO" id="GO:0052621">
    <property type="term" value="F:diguanylate cyclase activity"/>
    <property type="evidence" value="ECO:0007669"/>
    <property type="project" value="UniProtKB-EC"/>
</dbReference>
<dbReference type="CDD" id="cd01949">
    <property type="entry name" value="GGDEF"/>
    <property type="match status" value="1"/>
</dbReference>
<keyword evidence="3" id="KW-0472">Membrane</keyword>
<keyword evidence="3" id="KW-1133">Transmembrane helix</keyword>
<dbReference type="Proteomes" id="UP001597033">
    <property type="component" value="Unassembled WGS sequence"/>
</dbReference>
<evidence type="ECO:0000256" key="4">
    <source>
        <dbReference type="SAM" id="SignalP"/>
    </source>
</evidence>
<keyword evidence="3" id="KW-0812">Transmembrane</keyword>
<keyword evidence="4" id="KW-0732">Signal</keyword>
<dbReference type="Pfam" id="PF07495">
    <property type="entry name" value="Y_Y_Y"/>
    <property type="match status" value="1"/>
</dbReference>
<dbReference type="Pfam" id="PF07494">
    <property type="entry name" value="Reg_prop"/>
    <property type="match status" value="3"/>
</dbReference>
<dbReference type="Gene3D" id="2.130.10.10">
    <property type="entry name" value="YVTN repeat-like/Quinoprotein amine dehydrogenase"/>
    <property type="match status" value="3"/>
</dbReference>
<proteinExistence type="predicted"/>
<protein>
    <recommendedName>
        <fullName evidence="1">diguanylate cyclase</fullName>
        <ecNumber evidence="1">2.7.7.65</ecNumber>
    </recommendedName>
</protein>
<dbReference type="InterPro" id="IPR050469">
    <property type="entry name" value="Diguanylate_Cyclase"/>
</dbReference>
<dbReference type="NCBIfam" id="TIGR00254">
    <property type="entry name" value="GGDEF"/>
    <property type="match status" value="1"/>
</dbReference>
<dbReference type="PROSITE" id="PS50887">
    <property type="entry name" value="GGDEF"/>
    <property type="match status" value="1"/>
</dbReference>
<keyword evidence="6" id="KW-0548">Nucleotidyltransferase</keyword>
<feature type="signal peptide" evidence="4">
    <location>
        <begin position="1"/>
        <end position="37"/>
    </location>
</feature>
<evidence type="ECO:0000259" key="5">
    <source>
        <dbReference type="PROSITE" id="PS50887"/>
    </source>
</evidence>
<dbReference type="SUPFAM" id="SSF55073">
    <property type="entry name" value="Nucleotide cyclase"/>
    <property type="match status" value="1"/>
</dbReference>
<dbReference type="SUPFAM" id="SSF63829">
    <property type="entry name" value="Calcium-dependent phosphotriesterase"/>
    <property type="match status" value="2"/>
</dbReference>
<keyword evidence="7" id="KW-1185">Reference proteome</keyword>
<dbReference type="PANTHER" id="PTHR45138">
    <property type="entry name" value="REGULATORY COMPONENTS OF SENSORY TRANSDUCTION SYSTEM"/>
    <property type="match status" value="1"/>
</dbReference>
<evidence type="ECO:0000313" key="6">
    <source>
        <dbReference type="EMBL" id="MFD1041225.1"/>
    </source>
</evidence>
<feature type="transmembrane region" description="Helical" evidence="3">
    <location>
        <begin position="781"/>
        <end position="799"/>
    </location>
</feature>
<feature type="domain" description="GGDEF" evidence="5">
    <location>
        <begin position="884"/>
        <end position="1014"/>
    </location>
</feature>
<feature type="coiled-coil region" evidence="2">
    <location>
        <begin position="822"/>
        <end position="849"/>
    </location>
</feature>
<dbReference type="RefSeq" id="WP_379655818.1">
    <property type="nucleotide sequence ID" value="NZ_JBHTKN010000001.1"/>
</dbReference>
<dbReference type="SMART" id="SM00267">
    <property type="entry name" value="GGDEF"/>
    <property type="match status" value="1"/>
</dbReference>
<dbReference type="Pfam" id="PF00990">
    <property type="entry name" value="GGDEF"/>
    <property type="match status" value="1"/>
</dbReference>
<dbReference type="InterPro" id="IPR043128">
    <property type="entry name" value="Rev_trsase/Diguanyl_cyclase"/>
</dbReference>
<evidence type="ECO:0000256" key="3">
    <source>
        <dbReference type="SAM" id="Phobius"/>
    </source>
</evidence>
<dbReference type="Gene3D" id="3.30.70.270">
    <property type="match status" value="1"/>
</dbReference>
<sequence length="1014" mass="110534">MSDSEAGCRSRPAGRRRRVRAWRLVVALLLASLPWLAAAAAAGSGAPHAPALRDYAIDAWTTRNGLPHNSLRDIAQTPDGYLWFATWEGVVRYNGVAFTVFDRGSEQALRDNGVGALYVDPRGRLWISDSRGNVGRLEADGRWAYVERMPQWPQALVHDMAMDGQGRMWLLFEGHGLGRVEPDGRLAYIPPPAGIPLRASFPHMAVDARGRVWIGTLDGLVMLDAAGTWHRFGRGEGLPAGLVWPYLAPDDTVWLAAEGALFRVDGDRIVAAHALPDSGHVTTMLVDRSGALWVGTENRGIARIDGRGADWLPPGGVLPRGRIASLLEDAEGSIWVGANGGLFRLRETLFTGFTRRDGLASDYVRAVLEDRDGVLWVGNGGGLDRQSGDGRFDHVALPGAGGEEPSVLSLAEGTAGDLWVGTFADGVYRLRGDGLLRHYTQADGLPSGHVRAIGVTADGTVWIGSRRGVVWIDAEAGADGVQPPPAVPGLPQGLVTALAGIGADLWIGSVEGASVLRGGRVEKIDLDAAGGGARSVFGFRQVDEAVWISTDRGLYRYRDGRVSRVGLEQGLPVDAVFQLVPDRQGEAWLSSNRGVIRVPMDALQLVADGRLPVLPRARLHTEMDGLPSAQGNGSSSPPAILRRDGTLWLATAAGVARADPARLPRYLDRQPPPAVIESVHRDGQPVDWTTRHALAGGGRIAVSYAGLSYLLPERIRYRTRLLGLDSDWIERGTQRNVEFIGLPPGDYTLEVDAAHPDGAWSPRPARWSFSVRPMWWQRPDVQLLAALVVLGGLFALYRWRLRRYHARNRRLERLVRERTADLQAQAERLVAADRERSELLEKLREQAEAYGRQAREDALTGLPNRRHFDEVLARDLALVRRGGHPLCLALLDIDHFKRINDTWSHSVGDAVLREAAQVLAAESRACDLLARLGGEEFALLLPDTLLDEALLVCERLHATFRERVGWAGIEGLRVTFSLGVVACRPTDTAASLLERADAALYRAKDEGRDRLQAG</sequence>
<organism evidence="6 7">
    <name type="scientific">Pseudoxanthomonas kaohsiungensis</name>
    <dbReference type="NCBI Taxonomy" id="283923"/>
    <lineage>
        <taxon>Bacteria</taxon>
        <taxon>Pseudomonadati</taxon>
        <taxon>Pseudomonadota</taxon>
        <taxon>Gammaproteobacteria</taxon>
        <taxon>Lysobacterales</taxon>
        <taxon>Lysobacteraceae</taxon>
        <taxon>Pseudoxanthomonas</taxon>
    </lineage>
</organism>
<evidence type="ECO:0000256" key="2">
    <source>
        <dbReference type="SAM" id="Coils"/>
    </source>
</evidence>
<gene>
    <name evidence="6" type="ORF">ACFQ2N_02525</name>
</gene>
<dbReference type="InterPro" id="IPR015943">
    <property type="entry name" value="WD40/YVTN_repeat-like_dom_sf"/>
</dbReference>
<dbReference type="InterPro" id="IPR000160">
    <property type="entry name" value="GGDEF_dom"/>
</dbReference>
<feature type="chain" id="PRO_5046479427" description="diguanylate cyclase" evidence="4">
    <location>
        <begin position="38"/>
        <end position="1014"/>
    </location>
</feature>
<dbReference type="Gene3D" id="2.60.40.10">
    <property type="entry name" value="Immunoglobulins"/>
    <property type="match status" value="1"/>
</dbReference>
<dbReference type="InterPro" id="IPR011123">
    <property type="entry name" value="Y_Y_Y"/>
</dbReference>
<dbReference type="PANTHER" id="PTHR45138:SF24">
    <property type="entry name" value="DIGUANYLATE CYCLASE DGCC-RELATED"/>
    <property type="match status" value="1"/>
</dbReference>
<dbReference type="EMBL" id="JBHTKN010000001">
    <property type="protein sequence ID" value="MFD1041225.1"/>
    <property type="molecule type" value="Genomic_DNA"/>
</dbReference>
<name>A0ABW3LTF4_9GAMM</name>
<keyword evidence="6" id="KW-0808">Transferase</keyword>
<reference evidence="7" key="1">
    <citation type="journal article" date="2019" name="Int. J. Syst. Evol. Microbiol.">
        <title>The Global Catalogue of Microorganisms (GCM) 10K type strain sequencing project: providing services to taxonomists for standard genome sequencing and annotation.</title>
        <authorList>
            <consortium name="The Broad Institute Genomics Platform"/>
            <consortium name="The Broad Institute Genome Sequencing Center for Infectious Disease"/>
            <person name="Wu L."/>
            <person name="Ma J."/>
        </authorList>
    </citation>
    <scope>NUCLEOTIDE SEQUENCE [LARGE SCALE GENOMIC DNA]</scope>
    <source>
        <strain evidence="7">CCUG 55854</strain>
    </source>
</reference>
<evidence type="ECO:0000256" key="1">
    <source>
        <dbReference type="ARBA" id="ARBA00012528"/>
    </source>
</evidence>
<evidence type="ECO:0000313" key="7">
    <source>
        <dbReference type="Proteomes" id="UP001597033"/>
    </source>
</evidence>
<dbReference type="InterPro" id="IPR011110">
    <property type="entry name" value="Reg_prop"/>
</dbReference>
<comment type="caution">
    <text evidence="6">The sequence shown here is derived from an EMBL/GenBank/DDBJ whole genome shotgun (WGS) entry which is preliminary data.</text>
</comment>